<sequence length="233" mass="23647">MLAAAAGPRTAMRLAGPRRELSIVHRGHDALYLDLGGWCLGVVRPPAVQVPCALVLGPDAEIDLAGVETATADDSELELDGVRVRIARFRDVRVPRITAIHPEAAAVLSAHASPASEELGEVSDPVSLVGRGSGLTPLGDDVLAGRLATSYALGVPATVPYDVRGATTLLSATLVDCAARGEVLPQFRDVVVGLGDPASLGAAAERLAAVGHTSGAGLLLGASLELEHGGLAA</sequence>
<reference evidence="1 2" key="1">
    <citation type="submission" date="2018-10" db="EMBL/GenBank/DDBJ databases">
        <title>Marmoricola sp. 4Q3S-7 whole genome shotgun sequence.</title>
        <authorList>
            <person name="Li F."/>
        </authorList>
    </citation>
    <scope>NUCLEOTIDE SEQUENCE [LARGE SCALE GENOMIC DNA]</scope>
    <source>
        <strain evidence="1 2">4Q3S-7</strain>
    </source>
</reference>
<evidence type="ECO:0000313" key="1">
    <source>
        <dbReference type="EMBL" id="RLV50867.1"/>
    </source>
</evidence>
<name>A0A3L8P792_9ACTN</name>
<gene>
    <name evidence="1" type="ORF">D9V37_02655</name>
</gene>
<protein>
    <submittedName>
        <fullName evidence="1">DUF2877 domain-containing protein</fullName>
    </submittedName>
</protein>
<dbReference type="Proteomes" id="UP000281708">
    <property type="component" value="Unassembled WGS sequence"/>
</dbReference>
<dbReference type="Pfam" id="PF11392">
    <property type="entry name" value="AllH"/>
    <property type="match status" value="1"/>
</dbReference>
<dbReference type="AlphaFoldDB" id="A0A3L8P792"/>
<keyword evidence="2" id="KW-1185">Reference proteome</keyword>
<organism evidence="1 2">
    <name type="scientific">Nocardioides mangrovicus</name>
    <dbReference type="NCBI Taxonomy" id="2478913"/>
    <lineage>
        <taxon>Bacteria</taxon>
        <taxon>Bacillati</taxon>
        <taxon>Actinomycetota</taxon>
        <taxon>Actinomycetes</taxon>
        <taxon>Propionibacteriales</taxon>
        <taxon>Nocardioidaceae</taxon>
        <taxon>Nocardioides</taxon>
    </lineage>
</organism>
<dbReference type="InterPro" id="IPR021530">
    <property type="entry name" value="AllH-like"/>
</dbReference>
<evidence type="ECO:0000313" key="2">
    <source>
        <dbReference type="Proteomes" id="UP000281708"/>
    </source>
</evidence>
<dbReference type="EMBL" id="RDBE01000001">
    <property type="protein sequence ID" value="RLV50867.1"/>
    <property type="molecule type" value="Genomic_DNA"/>
</dbReference>
<proteinExistence type="predicted"/>
<accession>A0A3L8P792</accession>
<comment type="caution">
    <text evidence="1">The sequence shown here is derived from an EMBL/GenBank/DDBJ whole genome shotgun (WGS) entry which is preliminary data.</text>
</comment>